<protein>
    <recommendedName>
        <fullName evidence="1">DUF7770 domain-containing protein</fullName>
    </recommendedName>
</protein>
<dbReference type="Proteomes" id="UP001446871">
    <property type="component" value="Unassembled WGS sequence"/>
</dbReference>
<evidence type="ECO:0000313" key="2">
    <source>
        <dbReference type="EMBL" id="KAK8078309.1"/>
    </source>
</evidence>
<name>A0ABR1W496_9PEZI</name>
<evidence type="ECO:0000313" key="3">
    <source>
        <dbReference type="Proteomes" id="UP001446871"/>
    </source>
</evidence>
<sequence length="167" mass="18785">MSSANLDHINWDLEVSDEELQKAVVHKIHLCALCNDDNEGEDDEPPTNHWVVCLETSPDSYIMLDMVPGYGDDGLRGKILVTADRDRAYTDETLRNFKYDLQLQDGRTIAAAEILHLIQAKGRHKYTFSPEWEGCRYWISVVVDDLETGGILGAGASKDALEQLSLY</sequence>
<comment type="caution">
    <text evidence="2">The sequence shown here is derived from an EMBL/GenBank/DDBJ whole genome shotgun (WGS) entry which is preliminary data.</text>
</comment>
<dbReference type="EMBL" id="JAQQWM010000002">
    <property type="protein sequence ID" value="KAK8078309.1"/>
    <property type="molecule type" value="Genomic_DNA"/>
</dbReference>
<organism evidence="2 3">
    <name type="scientific">Apiospora saccharicola</name>
    <dbReference type="NCBI Taxonomy" id="335842"/>
    <lineage>
        <taxon>Eukaryota</taxon>
        <taxon>Fungi</taxon>
        <taxon>Dikarya</taxon>
        <taxon>Ascomycota</taxon>
        <taxon>Pezizomycotina</taxon>
        <taxon>Sordariomycetes</taxon>
        <taxon>Xylariomycetidae</taxon>
        <taxon>Amphisphaeriales</taxon>
        <taxon>Apiosporaceae</taxon>
        <taxon>Apiospora</taxon>
    </lineage>
</organism>
<reference evidence="2 3" key="1">
    <citation type="submission" date="2023-01" db="EMBL/GenBank/DDBJ databases">
        <title>Analysis of 21 Apiospora genomes using comparative genomics revels a genus with tremendous synthesis potential of carbohydrate active enzymes and secondary metabolites.</title>
        <authorList>
            <person name="Sorensen T."/>
        </authorList>
    </citation>
    <scope>NUCLEOTIDE SEQUENCE [LARGE SCALE GENOMIC DNA]</scope>
    <source>
        <strain evidence="2 3">CBS 83171</strain>
    </source>
</reference>
<keyword evidence="3" id="KW-1185">Reference proteome</keyword>
<dbReference type="Pfam" id="PF24968">
    <property type="entry name" value="DUF7770"/>
    <property type="match status" value="1"/>
</dbReference>
<accession>A0ABR1W496</accession>
<dbReference type="InterPro" id="IPR056672">
    <property type="entry name" value="DUF7770"/>
</dbReference>
<gene>
    <name evidence="2" type="ORF">PG996_004479</name>
</gene>
<feature type="domain" description="DUF7770" evidence="1">
    <location>
        <begin position="28"/>
        <end position="166"/>
    </location>
</feature>
<proteinExistence type="predicted"/>
<evidence type="ECO:0000259" key="1">
    <source>
        <dbReference type="Pfam" id="PF24968"/>
    </source>
</evidence>